<name>A0A2U4F642_9SPIR</name>
<evidence type="ECO:0008006" key="5">
    <source>
        <dbReference type="Google" id="ProtNLM"/>
    </source>
</evidence>
<protein>
    <recommendedName>
        <fullName evidence="5">Lipoprotein</fullName>
    </recommendedName>
</protein>
<keyword evidence="2" id="KW-0732">Signal</keyword>
<comment type="caution">
    <text evidence="3">The sequence shown here is derived from an EMBL/GenBank/DDBJ whole genome shotgun (WGS) entry which is preliminary data.</text>
</comment>
<evidence type="ECO:0000256" key="1">
    <source>
        <dbReference type="SAM" id="MobiDB-lite"/>
    </source>
</evidence>
<dbReference type="PROSITE" id="PS51257">
    <property type="entry name" value="PROKAR_LIPOPROTEIN"/>
    <property type="match status" value="1"/>
</dbReference>
<proteinExistence type="predicted"/>
<dbReference type="STRING" id="1289135.A966_01741"/>
<dbReference type="Proteomes" id="UP000011663">
    <property type="component" value="Unassembled WGS sequence"/>
</dbReference>
<dbReference type="AlphaFoldDB" id="A0A2U4F642"/>
<reference evidence="3 4" key="1">
    <citation type="submission" date="2012-07" db="EMBL/GenBank/DDBJ databases">
        <title>Genome sequence of Brachyspira sp. 30446, isolated from a pig with mucohaemorrhagic colitis.</title>
        <authorList>
            <person name="Rubin J.E."/>
            <person name="Fernando C."/>
            <person name="Harding J.C.S."/>
            <person name="Hill J.E."/>
        </authorList>
    </citation>
    <scope>NUCLEOTIDE SEQUENCE [LARGE SCALE GENOMIC DNA]</scope>
    <source>
        <strain evidence="3 4">30446</strain>
    </source>
</reference>
<accession>A0A2U4F642</accession>
<feature type="region of interest" description="Disordered" evidence="1">
    <location>
        <begin position="23"/>
        <end position="58"/>
    </location>
</feature>
<evidence type="ECO:0000256" key="2">
    <source>
        <dbReference type="SAM" id="SignalP"/>
    </source>
</evidence>
<feature type="signal peptide" evidence="2">
    <location>
        <begin position="1"/>
        <end position="19"/>
    </location>
</feature>
<feature type="chain" id="PRO_5015762726" description="Lipoprotein" evidence="2">
    <location>
        <begin position="20"/>
        <end position="176"/>
    </location>
</feature>
<dbReference type="EMBL" id="ALNZ01000007">
    <property type="protein sequence ID" value="EKV58227.1"/>
    <property type="molecule type" value="Genomic_DNA"/>
</dbReference>
<organism evidence="3 4">
    <name type="scientific">Brachyspira hampsonii 30446</name>
    <dbReference type="NCBI Taxonomy" id="1289135"/>
    <lineage>
        <taxon>Bacteria</taxon>
        <taxon>Pseudomonadati</taxon>
        <taxon>Spirochaetota</taxon>
        <taxon>Spirochaetia</taxon>
        <taxon>Brachyspirales</taxon>
        <taxon>Brachyspiraceae</taxon>
        <taxon>Brachyspira</taxon>
    </lineage>
</organism>
<feature type="compositionally biased region" description="Low complexity" evidence="1">
    <location>
        <begin position="23"/>
        <end position="48"/>
    </location>
</feature>
<dbReference type="GeneID" id="66486816"/>
<evidence type="ECO:0000313" key="4">
    <source>
        <dbReference type="Proteomes" id="UP000011663"/>
    </source>
</evidence>
<dbReference type="OrthoDB" id="308389at2"/>
<evidence type="ECO:0000313" key="3">
    <source>
        <dbReference type="EMBL" id="EKV58227.1"/>
    </source>
</evidence>
<dbReference type="RefSeq" id="WP_008721714.1">
    <property type="nucleotide sequence ID" value="NZ_JH994110.1"/>
</dbReference>
<sequence length="176" mass="19654">MKSKILLIIIVILFAVSCAKNNPSNPTQNNNSSGGSTGSNTSENENTGINNYGDTEDIPSVNIDDGSIEFGGNAKLTIKTLDDINLGESEDINIYVDIYEKDKIARVHIPNIFDFSNIQLDNTKHTYYSSDEKGNYTLTMKIGDDSITEFQFIILSKVESYKYYIESEKLSKIQKN</sequence>
<gene>
    <name evidence="3" type="ORF">A966_01741</name>
</gene>